<dbReference type="Gene3D" id="1.10.1200.10">
    <property type="entry name" value="ACP-like"/>
    <property type="match status" value="1"/>
</dbReference>
<dbReference type="AlphaFoldDB" id="A0A8S3QV83"/>
<sequence length="955" mass="108486">MAVIDGKWFREENDQWAGYSASLEIEEILYKERSKYQEIFVFKSKSFGNVLVLDGVIQITERDEFAYQEMIAHLPLSCHPNPRKVLIVGGGDGGVVREVLKYPSVQKVVLCEIDEKVVEVSKKYLPHIAQSFDNPRMELFIGDGIQYMKDHKNEFDVIITDAPDPIGIPLNKKLTFTNYDNSWEDKQFDCSQTEPPDVIGLCLEPNQFVPAVLIGVLKSGNAFLNFTASGIGYLQNVLEQLKVNILFIQSSNLKALELLLFQHVQYDTEIIHSDILQDLDIVLVKLNRPQLPKTERTYLAYCITTSGTTGTPKIVKVPHSCIVPNILYQRSSFRISQEDVVFLSSPLTFDPSIVDIFVTLSSGSCLLMTSDAMKAVPNKLLWLLTKYHVSVMQCTPTLLSRFKIKVLQTSLLSEYSPLRVIGLGGEQFPPLSHLQHWRAPGNRTKFYNLYGITEVSCWSSIYEVTASDFREVKEDVPIGKPMIDTEYKVKDDNGKVIKNGQGYLFIGQILYIGRTDNQIKRHGKRIDLKEIEKVVCRAKRIKTCKILYKDSILVAVVVERSDNASRSFGDLVIEVKALIEDCLPAHCWLDKVIETEDIPMTNHGKCDVEALWRIVQANFESLDGSKETQKDMEKYLTKVWKEILVIEGEVKEEAMFIFSGGNSVQAVQLANQIQADLNIQLPWLLDFILNKFFGEIIKEIMLTIGNEGDTVEIDKIPNKNLVKPFFTKEGSNYDNLDNINVAMETTDTFDLHKISRKRRISDIETIYKEQHSPENDLIKKNVCKKKTDVSSLNLTPIKCKMKCVSRCNRYSDWLIHMDNTISEFKYLSYIANERDIESDLTSFTSDCYSEFNLKKTAYRIKDVPFETQSTKNTYSLSLNEKWMYNTGKCVDASPLVASLSDGRMAVFIGSHSHKFSAILFNSGELLWETTLGDRIESSACITLCGEFVVVGMLSS</sequence>
<dbReference type="PROSITE" id="PS50075">
    <property type="entry name" value="CARRIER"/>
    <property type="match status" value="1"/>
</dbReference>
<accession>A0A8S3QV83</accession>
<dbReference type="GO" id="GO:0006596">
    <property type="term" value="P:polyamine biosynthetic process"/>
    <property type="evidence" value="ECO:0007669"/>
    <property type="project" value="UniProtKB-UniRule"/>
</dbReference>
<dbReference type="SUPFAM" id="SSF53335">
    <property type="entry name" value="S-adenosyl-L-methionine-dependent methyltransferases"/>
    <property type="match status" value="1"/>
</dbReference>
<dbReference type="InterPro" id="IPR009081">
    <property type="entry name" value="PP-bd_ACP"/>
</dbReference>
<evidence type="ECO:0000313" key="7">
    <source>
        <dbReference type="Proteomes" id="UP000683360"/>
    </source>
</evidence>
<dbReference type="PANTHER" id="PTHR44394:SF1">
    <property type="entry name" value="BETA-ALANINE-ACTIVATING ENZYME"/>
    <property type="match status" value="1"/>
</dbReference>
<protein>
    <submittedName>
        <fullName evidence="6">AASDH</fullName>
        <ecNumber evidence="6">6.2.1.-</ecNumber>
    </submittedName>
</protein>
<proteinExistence type="inferred from homology"/>
<dbReference type="InterPro" id="IPR011047">
    <property type="entry name" value="Quinoprotein_ADH-like_sf"/>
</dbReference>
<keyword evidence="2 3" id="KW-0808">Transferase</keyword>
<dbReference type="InterPro" id="IPR045851">
    <property type="entry name" value="AMP-bd_C_sf"/>
</dbReference>
<dbReference type="Gene3D" id="3.40.50.12780">
    <property type="entry name" value="N-terminal domain of ligase-like"/>
    <property type="match status" value="1"/>
</dbReference>
<name>A0A8S3QV83_MYTED</name>
<dbReference type="InterPro" id="IPR035246">
    <property type="entry name" value="Spermidine_synt_N"/>
</dbReference>
<dbReference type="EC" id="6.2.1.-" evidence="6"/>
<dbReference type="InterPro" id="IPR000873">
    <property type="entry name" value="AMP-dep_synth/lig_dom"/>
</dbReference>
<evidence type="ECO:0000259" key="4">
    <source>
        <dbReference type="PROSITE" id="PS50075"/>
    </source>
</evidence>
<evidence type="ECO:0000259" key="5">
    <source>
        <dbReference type="PROSITE" id="PS51006"/>
    </source>
</evidence>
<keyword evidence="6" id="KW-0436">Ligase</keyword>
<dbReference type="InterPro" id="IPR042099">
    <property type="entry name" value="ANL_N_sf"/>
</dbReference>
<organism evidence="6 7">
    <name type="scientific">Mytilus edulis</name>
    <name type="common">Blue mussel</name>
    <dbReference type="NCBI Taxonomy" id="6550"/>
    <lineage>
        <taxon>Eukaryota</taxon>
        <taxon>Metazoa</taxon>
        <taxon>Spiralia</taxon>
        <taxon>Lophotrochozoa</taxon>
        <taxon>Mollusca</taxon>
        <taxon>Bivalvia</taxon>
        <taxon>Autobranchia</taxon>
        <taxon>Pteriomorphia</taxon>
        <taxon>Mytilida</taxon>
        <taxon>Mytiloidea</taxon>
        <taxon>Mytilidae</taxon>
        <taxon>Mytilinae</taxon>
        <taxon>Mytilus</taxon>
    </lineage>
</organism>
<feature type="domain" description="PABS" evidence="5">
    <location>
        <begin position="6"/>
        <end position="169"/>
    </location>
</feature>
<dbReference type="PROSITE" id="PS01330">
    <property type="entry name" value="PABS_1"/>
    <property type="match status" value="1"/>
</dbReference>
<dbReference type="EMBL" id="CAJPWZ010000696">
    <property type="protein sequence ID" value="CAG2198707.1"/>
    <property type="molecule type" value="Genomic_DNA"/>
</dbReference>
<dbReference type="InterPro" id="IPR052091">
    <property type="entry name" value="Beta-ala_Activ/Resist"/>
</dbReference>
<feature type="domain" description="Carrier" evidence="4">
    <location>
        <begin position="627"/>
        <end position="704"/>
    </location>
</feature>
<dbReference type="InterPro" id="IPR015943">
    <property type="entry name" value="WD40/YVTN_repeat-like_dom_sf"/>
</dbReference>
<evidence type="ECO:0000313" key="6">
    <source>
        <dbReference type="EMBL" id="CAG2198707.1"/>
    </source>
</evidence>
<dbReference type="GO" id="GO:0043041">
    <property type="term" value="P:amino acid activation for nonribosomal peptide biosynthetic process"/>
    <property type="evidence" value="ECO:0007669"/>
    <property type="project" value="TreeGrafter"/>
</dbReference>
<evidence type="ECO:0000256" key="3">
    <source>
        <dbReference type="PROSITE-ProRule" id="PRU00354"/>
    </source>
</evidence>
<dbReference type="Gene3D" id="2.30.140.10">
    <property type="entry name" value="Spermidine synthase, tetramerisation domain"/>
    <property type="match status" value="1"/>
</dbReference>
<dbReference type="InterPro" id="IPR037163">
    <property type="entry name" value="Spermidine_synt_N_sf"/>
</dbReference>
<gene>
    <name evidence="6" type="ORF">MEDL_13453</name>
</gene>
<dbReference type="PANTHER" id="PTHR44394">
    <property type="entry name" value="BETA-ALANINE-ACTIVATING ENZYME"/>
    <property type="match status" value="1"/>
</dbReference>
<dbReference type="GO" id="GO:0016740">
    <property type="term" value="F:transferase activity"/>
    <property type="evidence" value="ECO:0007669"/>
    <property type="project" value="UniProtKB-UniRule"/>
</dbReference>
<dbReference type="InterPro" id="IPR030373">
    <property type="entry name" value="PABS_CS"/>
</dbReference>
<dbReference type="Pfam" id="PF00501">
    <property type="entry name" value="AMP-binding"/>
    <property type="match status" value="1"/>
</dbReference>
<comment type="caution">
    <text evidence="6">The sequence shown here is derived from an EMBL/GenBank/DDBJ whole genome shotgun (WGS) entry which is preliminary data.</text>
</comment>
<comment type="similarity">
    <text evidence="1">Belongs to the spermidine/spermine synthase family.</text>
</comment>
<feature type="active site" description="Proton acceptor" evidence="3">
    <location>
        <position position="161"/>
    </location>
</feature>
<evidence type="ECO:0000256" key="1">
    <source>
        <dbReference type="ARBA" id="ARBA00007867"/>
    </source>
</evidence>
<dbReference type="InterPro" id="IPR029063">
    <property type="entry name" value="SAM-dependent_MTases_sf"/>
</dbReference>
<dbReference type="Gene3D" id="3.40.50.150">
    <property type="entry name" value="Vaccinia Virus protein VP39"/>
    <property type="match status" value="1"/>
</dbReference>
<dbReference type="SUPFAM" id="SSF56801">
    <property type="entry name" value="Acetyl-CoA synthetase-like"/>
    <property type="match status" value="1"/>
</dbReference>
<dbReference type="InterPro" id="IPR030374">
    <property type="entry name" value="PABS"/>
</dbReference>
<dbReference type="Pfam" id="PF01564">
    <property type="entry name" value="Spermine_synth"/>
    <property type="match status" value="1"/>
</dbReference>
<dbReference type="Gene3D" id="2.130.10.10">
    <property type="entry name" value="YVTN repeat-like/Quinoprotein amine dehydrogenase"/>
    <property type="match status" value="1"/>
</dbReference>
<dbReference type="InterPro" id="IPR001045">
    <property type="entry name" value="Spermi_synthase"/>
</dbReference>
<dbReference type="SUPFAM" id="SSF47336">
    <property type="entry name" value="ACP-like"/>
    <property type="match status" value="1"/>
</dbReference>
<dbReference type="Gene3D" id="3.30.300.30">
    <property type="match status" value="1"/>
</dbReference>
<dbReference type="HAMAP" id="MF_00198">
    <property type="entry name" value="Spermidine_synth"/>
    <property type="match status" value="1"/>
</dbReference>
<reference evidence="6" key="1">
    <citation type="submission" date="2021-03" db="EMBL/GenBank/DDBJ databases">
        <authorList>
            <person name="Bekaert M."/>
        </authorList>
    </citation>
    <scope>NUCLEOTIDE SEQUENCE</scope>
</reference>
<dbReference type="InterPro" id="IPR036736">
    <property type="entry name" value="ACP-like_sf"/>
</dbReference>
<keyword evidence="3" id="KW-0620">Polyamine biosynthesis</keyword>
<keyword evidence="7" id="KW-1185">Reference proteome</keyword>
<dbReference type="PROSITE" id="PS51006">
    <property type="entry name" value="PABS_2"/>
    <property type="match status" value="1"/>
</dbReference>
<dbReference type="OrthoDB" id="408177at2759"/>
<dbReference type="SUPFAM" id="SSF50998">
    <property type="entry name" value="Quinoprotein alcohol dehydrogenase-like"/>
    <property type="match status" value="1"/>
</dbReference>
<dbReference type="Pfam" id="PF17284">
    <property type="entry name" value="Spermine_synt_N"/>
    <property type="match status" value="1"/>
</dbReference>
<evidence type="ECO:0000256" key="2">
    <source>
        <dbReference type="ARBA" id="ARBA00022679"/>
    </source>
</evidence>
<dbReference type="GO" id="GO:0016874">
    <property type="term" value="F:ligase activity"/>
    <property type="evidence" value="ECO:0007669"/>
    <property type="project" value="UniProtKB-KW"/>
</dbReference>
<dbReference type="CDD" id="cd02440">
    <property type="entry name" value="AdoMet_MTases"/>
    <property type="match status" value="1"/>
</dbReference>
<dbReference type="Proteomes" id="UP000683360">
    <property type="component" value="Unassembled WGS sequence"/>
</dbReference>